<evidence type="ECO:0000313" key="1">
    <source>
        <dbReference type="EMBL" id="KAB5537364.1"/>
    </source>
</evidence>
<sequence>MAERDRLARIGLEGFADIDEHFGRAKRRPPAPKVIDCNEAAQLFKGKVFIDFRNKVADQRNKGKHRIERYISNLLLKSFEALQANDYVYTQNFLHSSLAKLIVDEELRKNMIPNPCCVSKCVSQKGKCFAYTPFLDLSQPSIINGTRQKRDVLQLPPYFIFAKKDKQEYILLVLKQNDRRDRLSVIF</sequence>
<dbReference type="AlphaFoldDB" id="A0A5N5L3N9"/>
<name>A0A5N5L3N9_9ROSI</name>
<dbReference type="Proteomes" id="UP000326939">
    <property type="component" value="Chromosome 10"/>
</dbReference>
<organism evidence="1 2">
    <name type="scientific">Salix brachista</name>
    <dbReference type="NCBI Taxonomy" id="2182728"/>
    <lineage>
        <taxon>Eukaryota</taxon>
        <taxon>Viridiplantae</taxon>
        <taxon>Streptophyta</taxon>
        <taxon>Embryophyta</taxon>
        <taxon>Tracheophyta</taxon>
        <taxon>Spermatophyta</taxon>
        <taxon>Magnoliopsida</taxon>
        <taxon>eudicotyledons</taxon>
        <taxon>Gunneridae</taxon>
        <taxon>Pentapetalae</taxon>
        <taxon>rosids</taxon>
        <taxon>fabids</taxon>
        <taxon>Malpighiales</taxon>
        <taxon>Salicaceae</taxon>
        <taxon>Saliceae</taxon>
        <taxon>Salix</taxon>
    </lineage>
</organism>
<comment type="caution">
    <text evidence="1">The sequence shown here is derived from an EMBL/GenBank/DDBJ whole genome shotgun (WGS) entry which is preliminary data.</text>
</comment>
<accession>A0A5N5L3N9</accession>
<evidence type="ECO:0000313" key="2">
    <source>
        <dbReference type="Proteomes" id="UP000326939"/>
    </source>
</evidence>
<dbReference type="EMBL" id="VDCV01000010">
    <property type="protein sequence ID" value="KAB5537364.1"/>
    <property type="molecule type" value="Genomic_DNA"/>
</dbReference>
<keyword evidence="2" id="KW-1185">Reference proteome</keyword>
<dbReference type="PANTHER" id="PTHR33484">
    <property type="entry name" value="BNAC07G33360D PROTEIN"/>
    <property type="match status" value="1"/>
</dbReference>
<protein>
    <submittedName>
        <fullName evidence="1">Uncharacterized protein</fullName>
    </submittedName>
</protein>
<reference evidence="2" key="1">
    <citation type="journal article" date="2019" name="Gigascience">
        <title>De novo genome assembly of the endangered Acer yangbiense, a plant species with extremely small populations endemic to Yunnan Province, China.</title>
        <authorList>
            <person name="Yang J."/>
            <person name="Wariss H.M."/>
            <person name="Tao L."/>
            <person name="Zhang R."/>
            <person name="Yun Q."/>
            <person name="Hollingsworth P."/>
            <person name="Dao Z."/>
            <person name="Luo G."/>
            <person name="Guo H."/>
            <person name="Ma Y."/>
            <person name="Sun W."/>
        </authorList>
    </citation>
    <scope>NUCLEOTIDE SEQUENCE [LARGE SCALE GENOMIC DNA]</scope>
    <source>
        <strain evidence="2">cv. br00</strain>
    </source>
</reference>
<dbReference type="PANTHER" id="PTHR33484:SF3">
    <property type="entry name" value="HYDROXYPROLINE-RICH GLYCOPROTEIN FAMILY PROTEIN"/>
    <property type="match status" value="1"/>
</dbReference>
<proteinExistence type="predicted"/>
<gene>
    <name evidence="1" type="ORF">DKX38_014897</name>
</gene>